<dbReference type="NCBIfam" id="TIGR01549">
    <property type="entry name" value="HAD-SF-IA-v1"/>
    <property type="match status" value="1"/>
</dbReference>
<dbReference type="eggNOG" id="COG1011">
    <property type="taxonomic scope" value="Bacteria"/>
</dbReference>
<dbReference type="Proteomes" id="UP000028521">
    <property type="component" value="Unassembled WGS sequence"/>
</dbReference>
<dbReference type="InterPro" id="IPR023214">
    <property type="entry name" value="HAD_sf"/>
</dbReference>
<dbReference type="PANTHER" id="PTHR47478:SF1">
    <property type="entry name" value="PYRIMIDINE 5'-NUCLEOTIDASE YJJG"/>
    <property type="match status" value="1"/>
</dbReference>
<dbReference type="SUPFAM" id="SSF56784">
    <property type="entry name" value="HAD-like"/>
    <property type="match status" value="1"/>
</dbReference>
<dbReference type="SFLD" id="SFLDS00003">
    <property type="entry name" value="Haloacid_Dehalogenase"/>
    <property type="match status" value="1"/>
</dbReference>
<dbReference type="RefSeq" id="WP_036121733.1">
    <property type="nucleotide sequence ID" value="NZ_BMET01000001.1"/>
</dbReference>
<dbReference type="InterPro" id="IPR036412">
    <property type="entry name" value="HAD-like_sf"/>
</dbReference>
<dbReference type="STRING" id="1197477.IA57_08195"/>
<evidence type="ECO:0000313" key="2">
    <source>
        <dbReference type="Proteomes" id="UP000028521"/>
    </source>
</evidence>
<gene>
    <name evidence="1" type="ORF">IA57_08195</name>
</gene>
<dbReference type="InterPro" id="IPR041492">
    <property type="entry name" value="HAD_2"/>
</dbReference>
<dbReference type="Pfam" id="PF13419">
    <property type="entry name" value="HAD_2"/>
    <property type="match status" value="1"/>
</dbReference>
<dbReference type="SFLD" id="SFLDG01129">
    <property type="entry name" value="C1.5:_HAD__Beta-PGM__Phosphata"/>
    <property type="match status" value="1"/>
</dbReference>
<sequence>MKIKNITDIFFDLDHTLWDFDKNSKLTFDKIFRMHDVQINLDEFIEHYEPINLQYWKLYRDEKIDKAYLRFNRLNDTFKRLGFKADSTLTHKLSQDYISHLTTFNHLFKDVFYILEYLQENYRLHVITNGFNEVQKRKLKNANIDHFFHTVTDSESVGVKKPNAKIFNYALQQAQAKPSTSIMIGDNLEADIEGALNAGIDAICFNVHNAKIDGSIKQITQLHELQHYL</sequence>
<dbReference type="Gene3D" id="3.40.50.1000">
    <property type="entry name" value="HAD superfamily/HAD-like"/>
    <property type="match status" value="1"/>
</dbReference>
<dbReference type="AlphaFoldDB" id="A0A084TIB6"/>
<dbReference type="EMBL" id="JPFK01000007">
    <property type="protein sequence ID" value="KFB00452.1"/>
    <property type="molecule type" value="Genomic_DNA"/>
</dbReference>
<reference evidence="1 2" key="1">
    <citation type="journal article" date="2014" name="Genome Announc.">
        <title>Draft Genome Sequence of the Algicidal Bacterium Mangrovimonas yunxiaonensis Strain LY01.</title>
        <authorList>
            <person name="Li Y."/>
            <person name="Zhu H."/>
            <person name="Li C."/>
            <person name="Zhang H."/>
            <person name="Chen Z."/>
            <person name="Zheng W."/>
            <person name="Xu H."/>
            <person name="Zheng T."/>
        </authorList>
    </citation>
    <scope>NUCLEOTIDE SEQUENCE [LARGE SCALE GENOMIC DNA]</scope>
    <source>
        <strain evidence="1 2">LY01</strain>
    </source>
</reference>
<keyword evidence="2" id="KW-1185">Reference proteome</keyword>
<dbReference type="SFLD" id="SFLDG01135">
    <property type="entry name" value="C1.5.6:_HAD__Beta-PGM__Phospha"/>
    <property type="match status" value="1"/>
</dbReference>
<dbReference type="InterPro" id="IPR023198">
    <property type="entry name" value="PGP-like_dom2"/>
</dbReference>
<dbReference type="Gene3D" id="1.10.150.240">
    <property type="entry name" value="Putative phosphatase, domain 2"/>
    <property type="match status" value="1"/>
</dbReference>
<dbReference type="InterPro" id="IPR011951">
    <property type="entry name" value="HAD-SF_hydro_IA_YjjG/PynA"/>
</dbReference>
<protein>
    <submittedName>
        <fullName evidence="1">Haloacid dehalogenase</fullName>
    </submittedName>
</protein>
<name>A0A084TIB6_9FLAO</name>
<proteinExistence type="predicted"/>
<dbReference type="NCBIfam" id="TIGR02254">
    <property type="entry name" value="YjjG_YfnB"/>
    <property type="match status" value="1"/>
</dbReference>
<reference evidence="2" key="2">
    <citation type="submission" date="2014-07" db="EMBL/GenBank/DDBJ databases">
        <title>Genome sequence of Mangrovimonas yunxiaonensis.</title>
        <authorList>
            <person name="Li Y."/>
            <person name="Zheng T."/>
        </authorList>
    </citation>
    <scope>NUCLEOTIDE SEQUENCE [LARGE SCALE GENOMIC DNA]</scope>
    <source>
        <strain evidence="2">LY01</strain>
    </source>
</reference>
<dbReference type="PANTHER" id="PTHR47478">
    <property type="match status" value="1"/>
</dbReference>
<dbReference type="OrthoDB" id="9802350at2"/>
<evidence type="ECO:0000313" key="1">
    <source>
        <dbReference type="EMBL" id="KFB00452.1"/>
    </source>
</evidence>
<dbReference type="InterPro" id="IPR006439">
    <property type="entry name" value="HAD-SF_hydro_IA"/>
</dbReference>
<accession>A0A084TIB6</accession>
<organism evidence="1 2">
    <name type="scientific">Mangrovimonas yunxiaonensis</name>
    <dbReference type="NCBI Taxonomy" id="1197477"/>
    <lineage>
        <taxon>Bacteria</taxon>
        <taxon>Pseudomonadati</taxon>
        <taxon>Bacteroidota</taxon>
        <taxon>Flavobacteriia</taxon>
        <taxon>Flavobacteriales</taxon>
        <taxon>Flavobacteriaceae</taxon>
        <taxon>Mangrovimonas</taxon>
    </lineage>
</organism>
<dbReference type="GO" id="GO:0008253">
    <property type="term" value="F:5'-nucleotidase activity"/>
    <property type="evidence" value="ECO:0007669"/>
    <property type="project" value="InterPro"/>
</dbReference>
<comment type="caution">
    <text evidence="1">The sequence shown here is derived from an EMBL/GenBank/DDBJ whole genome shotgun (WGS) entry which is preliminary data.</text>
</comment>
<dbReference type="InterPro" id="IPR052550">
    <property type="entry name" value="Pyrimidine_5'-ntase_YjjG"/>
</dbReference>